<dbReference type="EMBL" id="SAEB01000009">
    <property type="protein sequence ID" value="RVD83509.1"/>
    <property type="molecule type" value="Genomic_DNA"/>
</dbReference>
<dbReference type="Proteomes" id="UP000283090">
    <property type="component" value="Unassembled WGS sequence"/>
</dbReference>
<dbReference type="VEuPathDB" id="FungiDB:DFL_007896"/>
<dbReference type="AlphaFoldDB" id="A0A436ZX89"/>
<evidence type="ECO:0000313" key="1">
    <source>
        <dbReference type="EMBL" id="RVD83509.1"/>
    </source>
</evidence>
<dbReference type="OrthoDB" id="5291983at2759"/>
<keyword evidence="2" id="KW-1185">Reference proteome</keyword>
<name>A0A436ZX89_ARTFL</name>
<comment type="caution">
    <text evidence="1">The sequence shown here is derived from an EMBL/GenBank/DDBJ whole genome shotgun (WGS) entry which is preliminary data.</text>
</comment>
<protein>
    <submittedName>
        <fullName evidence="1">Uncharacterized protein</fullName>
    </submittedName>
</protein>
<sequence length="106" mass="12183">MAVAMWVLDAHDIVNQQGSTVAVISYNTTSLQKLRQAFKTAHDGYKAIAEAINKFYNDATKRYQDPLNQEPLFSIETPLRKIQNFMFAYQGVFYDWPVKVPAMKSF</sequence>
<dbReference type="GeneID" id="93590207"/>
<gene>
    <name evidence="1" type="ORF">DFL_007896</name>
</gene>
<proteinExistence type="predicted"/>
<accession>A0A436ZX89</accession>
<dbReference type="RefSeq" id="XP_067489053.1">
    <property type="nucleotide sequence ID" value="XM_067637546.1"/>
</dbReference>
<reference evidence="1 2" key="1">
    <citation type="submission" date="2019-01" db="EMBL/GenBank/DDBJ databases">
        <title>Intercellular communication is required for trap formation in the nematode-trapping fungus Duddingtonia flagrans.</title>
        <authorList>
            <person name="Youssar L."/>
            <person name="Wernet V."/>
            <person name="Hensel N."/>
            <person name="Hildebrandt H.-G."/>
            <person name="Fischer R."/>
        </authorList>
    </citation>
    <scope>NUCLEOTIDE SEQUENCE [LARGE SCALE GENOMIC DNA]</scope>
    <source>
        <strain evidence="1 2">CBS H-5679</strain>
    </source>
</reference>
<evidence type="ECO:0000313" key="2">
    <source>
        <dbReference type="Proteomes" id="UP000283090"/>
    </source>
</evidence>
<organism evidence="1 2">
    <name type="scientific">Arthrobotrys flagrans</name>
    <name type="common">Nematode-trapping fungus</name>
    <name type="synonym">Trichothecium flagrans</name>
    <dbReference type="NCBI Taxonomy" id="97331"/>
    <lineage>
        <taxon>Eukaryota</taxon>
        <taxon>Fungi</taxon>
        <taxon>Dikarya</taxon>
        <taxon>Ascomycota</taxon>
        <taxon>Pezizomycotina</taxon>
        <taxon>Orbiliomycetes</taxon>
        <taxon>Orbiliales</taxon>
        <taxon>Orbiliaceae</taxon>
        <taxon>Arthrobotrys</taxon>
    </lineage>
</organism>